<reference evidence="2 3" key="1">
    <citation type="journal article" date="2020" name="Phytopathology">
        <title>Genome Sequence Resources of Colletotrichum truncatum, C. plurivorum, C. musicola, and C. sojae: Four Species Pathogenic to Soybean (Glycine max).</title>
        <authorList>
            <person name="Rogerio F."/>
            <person name="Boufleur T.R."/>
            <person name="Ciampi-Guillardi M."/>
            <person name="Sukno S.A."/>
            <person name="Thon M.R."/>
            <person name="Massola Junior N.S."/>
            <person name="Baroncelli R."/>
        </authorList>
    </citation>
    <scope>NUCLEOTIDE SEQUENCE [LARGE SCALE GENOMIC DNA]</scope>
    <source>
        <strain evidence="2 3">LFN0009</strain>
    </source>
</reference>
<dbReference type="PANTHER" id="PTHR42059">
    <property type="entry name" value="TNT DOMAIN-CONTAINING PROTEIN"/>
    <property type="match status" value="1"/>
</dbReference>
<organism evidence="2 3">
    <name type="scientific">Colletotrichum sojae</name>
    <dbReference type="NCBI Taxonomy" id="2175907"/>
    <lineage>
        <taxon>Eukaryota</taxon>
        <taxon>Fungi</taxon>
        <taxon>Dikarya</taxon>
        <taxon>Ascomycota</taxon>
        <taxon>Pezizomycotina</taxon>
        <taxon>Sordariomycetes</taxon>
        <taxon>Hypocreomycetidae</taxon>
        <taxon>Glomerellales</taxon>
        <taxon>Glomerellaceae</taxon>
        <taxon>Colletotrichum</taxon>
        <taxon>Colletotrichum orchidearum species complex</taxon>
    </lineage>
</organism>
<dbReference type="EMBL" id="WIGN01000175">
    <property type="protein sequence ID" value="KAF6805738.1"/>
    <property type="molecule type" value="Genomic_DNA"/>
</dbReference>
<proteinExistence type="predicted"/>
<dbReference type="Proteomes" id="UP000652219">
    <property type="component" value="Unassembled WGS sequence"/>
</dbReference>
<name>A0A8H6J3K4_9PEZI</name>
<accession>A0A8H6J3K4</accession>
<sequence>MANGRRWPEIGFMSMSSRVPAEEHQKWVAEAVLGSPVRQDGILPFPRRALPSRSNSVRVCMLYQISFTYIYLLVPSSGSAFPATWEDLMSRGGQRGVAWSKIKLEQDCSGLARTGSQDMLWKGEICIEMSSSTTKRLRIAITPSWNGLRFYKSDEPGSYHECDRENSIFSIFLEQAISFSSTLSFCIRTLAFIQPTNSPLPSLIQVRQDAAVDGYTCTGDLINADSGEAYACSDDRLGPAVLPGADVQPLGAAVANYKRFGKLTIDEFLDKYWNTSLNARGDETGWKYPPKNGFVLDIDEWPIKSTVKVEVGTYVDRFGPPTGGFVAPAGAGFAQRAIPPDSLLNRFTLNSTNPNNYRVYKVLQAFTVQAGPIAPWFEQPGGGTQYWLGDGWSVQMLLDGKRLEEVPPSEIA</sequence>
<dbReference type="Pfam" id="PF14021">
    <property type="entry name" value="TNT"/>
    <property type="match status" value="1"/>
</dbReference>
<dbReference type="InterPro" id="IPR053024">
    <property type="entry name" value="Fungal_surface_NADase"/>
</dbReference>
<evidence type="ECO:0000313" key="3">
    <source>
        <dbReference type="Proteomes" id="UP000652219"/>
    </source>
</evidence>
<evidence type="ECO:0000259" key="1">
    <source>
        <dbReference type="Pfam" id="PF14021"/>
    </source>
</evidence>
<keyword evidence="3" id="KW-1185">Reference proteome</keyword>
<comment type="caution">
    <text evidence="2">The sequence shown here is derived from an EMBL/GenBank/DDBJ whole genome shotgun (WGS) entry which is preliminary data.</text>
</comment>
<gene>
    <name evidence="2" type="ORF">CSOJ01_09306</name>
</gene>
<dbReference type="AlphaFoldDB" id="A0A8H6J3K4"/>
<evidence type="ECO:0000313" key="2">
    <source>
        <dbReference type="EMBL" id="KAF6805738.1"/>
    </source>
</evidence>
<dbReference type="PANTHER" id="PTHR42059:SF1">
    <property type="entry name" value="TNT DOMAIN-CONTAINING PROTEIN"/>
    <property type="match status" value="1"/>
</dbReference>
<dbReference type="GO" id="GO:0050135">
    <property type="term" value="F:NADP+ nucleosidase activity"/>
    <property type="evidence" value="ECO:0007669"/>
    <property type="project" value="InterPro"/>
</dbReference>
<protein>
    <recommendedName>
        <fullName evidence="1">TNT domain-containing protein</fullName>
    </recommendedName>
</protein>
<dbReference type="InterPro" id="IPR025331">
    <property type="entry name" value="TNT"/>
</dbReference>
<feature type="domain" description="TNT" evidence="1">
    <location>
        <begin position="309"/>
        <end position="406"/>
    </location>
</feature>